<evidence type="ECO:0000256" key="1">
    <source>
        <dbReference type="SAM" id="MobiDB-lite"/>
    </source>
</evidence>
<feature type="domain" description="TadE-like" evidence="3">
    <location>
        <begin position="24"/>
        <end position="65"/>
    </location>
</feature>
<comment type="caution">
    <text evidence="4">The sequence shown here is derived from an EMBL/GenBank/DDBJ whole genome shotgun (WGS) entry which is preliminary data.</text>
</comment>
<feature type="region of interest" description="Disordered" evidence="1">
    <location>
        <begin position="144"/>
        <end position="189"/>
    </location>
</feature>
<evidence type="ECO:0000313" key="5">
    <source>
        <dbReference type="Proteomes" id="UP000050277"/>
    </source>
</evidence>
<feature type="transmembrane region" description="Helical" evidence="2">
    <location>
        <begin position="27"/>
        <end position="51"/>
    </location>
</feature>
<keyword evidence="2" id="KW-0812">Transmembrane</keyword>
<feature type="compositionally biased region" description="Polar residues" evidence="1">
    <location>
        <begin position="173"/>
        <end position="189"/>
    </location>
</feature>
<evidence type="ECO:0000313" key="4">
    <source>
        <dbReference type="EMBL" id="KPL79972.1"/>
    </source>
</evidence>
<name>A0A0P6XB43_9CHLR</name>
<dbReference type="STRING" id="70996.SE18_25625"/>
<evidence type="ECO:0000256" key="2">
    <source>
        <dbReference type="SAM" id="Phobius"/>
    </source>
</evidence>
<evidence type="ECO:0000259" key="3">
    <source>
        <dbReference type="Pfam" id="PF07811"/>
    </source>
</evidence>
<organism evidence="4 5">
    <name type="scientific">Herpetosiphon geysericola</name>
    <dbReference type="NCBI Taxonomy" id="70996"/>
    <lineage>
        <taxon>Bacteria</taxon>
        <taxon>Bacillati</taxon>
        <taxon>Chloroflexota</taxon>
        <taxon>Chloroflexia</taxon>
        <taxon>Herpetosiphonales</taxon>
        <taxon>Herpetosiphonaceae</taxon>
        <taxon>Herpetosiphon</taxon>
    </lineage>
</organism>
<reference evidence="4 5" key="1">
    <citation type="submission" date="2015-07" db="EMBL/GenBank/DDBJ databases">
        <title>Whole genome sequence of Herpetosiphon geysericola DSM 7119.</title>
        <authorList>
            <person name="Hemp J."/>
            <person name="Ward L.M."/>
            <person name="Pace L.A."/>
            <person name="Fischer W.W."/>
        </authorList>
    </citation>
    <scope>NUCLEOTIDE SEQUENCE [LARGE SCALE GENOMIC DNA]</scope>
    <source>
        <strain evidence="4 5">DSM 7119</strain>
    </source>
</reference>
<proteinExistence type="predicted"/>
<sequence length="189" mass="20316">MHMSQILQRLRVMGLGRSQRKVHGQALVEFSLILAPLMMIVLAVLAFWPVFTARDAVAFAAASGAHEAAISGGDTDRVEDSVDAMLSTAAFDLDTRQVSVQCSGGCARYQPVTVRVSVQIKPWIQLPFMPQYFTVSSQYSRASEVDGGPGRSIGTPLQADNPSTDIPVWDVPGSSTHIPGSANQESIDQ</sequence>
<gene>
    <name evidence="4" type="ORF">SE18_25625</name>
</gene>
<dbReference type="Proteomes" id="UP000050277">
    <property type="component" value="Unassembled WGS sequence"/>
</dbReference>
<protein>
    <recommendedName>
        <fullName evidence="3">TadE-like domain-containing protein</fullName>
    </recommendedName>
</protein>
<keyword evidence="5" id="KW-1185">Reference proteome</keyword>
<dbReference type="EMBL" id="LGKP01000042">
    <property type="protein sequence ID" value="KPL79972.1"/>
    <property type="molecule type" value="Genomic_DNA"/>
</dbReference>
<dbReference type="Pfam" id="PF07811">
    <property type="entry name" value="TadE"/>
    <property type="match status" value="1"/>
</dbReference>
<dbReference type="InterPro" id="IPR012495">
    <property type="entry name" value="TadE-like_dom"/>
</dbReference>
<dbReference type="AlphaFoldDB" id="A0A0P6XB43"/>
<keyword evidence="2" id="KW-1133">Transmembrane helix</keyword>
<dbReference type="RefSeq" id="WP_054537319.1">
    <property type="nucleotide sequence ID" value="NZ_LGKP01000042.1"/>
</dbReference>
<keyword evidence="2" id="KW-0472">Membrane</keyword>
<accession>A0A0P6XB43</accession>